<name>A0A2T0FG41_9ASCO</name>
<dbReference type="Pfam" id="PF06644">
    <property type="entry name" value="ATP11"/>
    <property type="match status" value="1"/>
</dbReference>
<evidence type="ECO:0000256" key="1">
    <source>
        <dbReference type="ARBA" id="ARBA00004173"/>
    </source>
</evidence>
<comment type="subcellular location">
    <subcellularLocation>
        <location evidence="1">Mitochondrion</location>
    </subcellularLocation>
</comment>
<organism evidence="5 6">
    <name type="scientific">Wickerhamiella sorbophila</name>
    <dbReference type="NCBI Taxonomy" id="45607"/>
    <lineage>
        <taxon>Eukaryota</taxon>
        <taxon>Fungi</taxon>
        <taxon>Dikarya</taxon>
        <taxon>Ascomycota</taxon>
        <taxon>Saccharomycotina</taxon>
        <taxon>Dipodascomycetes</taxon>
        <taxon>Dipodascales</taxon>
        <taxon>Trichomonascaceae</taxon>
        <taxon>Wickerhamiella</taxon>
    </lineage>
</organism>
<comment type="caution">
    <text evidence="5">The sequence shown here is derived from an EMBL/GenBank/DDBJ whole genome shotgun (WGS) entry which is preliminary data.</text>
</comment>
<dbReference type="EMBL" id="NDIQ01000001">
    <property type="protein sequence ID" value="PRT53961.1"/>
    <property type="molecule type" value="Genomic_DNA"/>
</dbReference>
<dbReference type="PANTHER" id="PTHR13126:SF0">
    <property type="entry name" value="ATP SYNTHASE MITOCHONDRIAL F1 COMPLEX ASSEMBLY FACTOR 1"/>
    <property type="match status" value="1"/>
</dbReference>
<dbReference type="STRING" id="45607.A0A2T0FG41"/>
<sequence>MFSCSLTLRADIMLRVVRQRLVVPATAALRPAGLNVPARFYSDVFDRYKDKLRAKAEKEGVSVDELLQKSASKTKADEVYDPFDLVTKANAKQEKPPAENAEKAQSPLEAVARAASMSSTSAKTKDLSTFVDVEALAKHDTKEIEMIWKARFVNKQIEFCGALNSDAYARLYVNARKYPTFVLPLPQGEGVELYYSQWSFVGNYTIHCLITPLAEYKLHQEYAHPRVSVMMHSDFLTDKGIALHNATLQDNEISMDNAVLLTLNLLRFYTADPAASEHSRAKIDLLRQFNTGDTSFSTDKLIEATETLD</sequence>
<dbReference type="Proteomes" id="UP000238350">
    <property type="component" value="Unassembled WGS sequence"/>
</dbReference>
<dbReference type="AlphaFoldDB" id="A0A2T0FG41"/>
<dbReference type="GO" id="GO:0033615">
    <property type="term" value="P:mitochondrial proton-transporting ATP synthase complex assembly"/>
    <property type="evidence" value="ECO:0007669"/>
    <property type="project" value="TreeGrafter"/>
</dbReference>
<evidence type="ECO:0000256" key="3">
    <source>
        <dbReference type="ARBA" id="ARBA00022946"/>
    </source>
</evidence>
<evidence type="ECO:0000256" key="4">
    <source>
        <dbReference type="ARBA" id="ARBA00023128"/>
    </source>
</evidence>
<reference evidence="5 6" key="1">
    <citation type="submission" date="2017-04" db="EMBL/GenBank/DDBJ databases">
        <title>Genome sequencing of [Candida] sorbophila.</title>
        <authorList>
            <person name="Ahn J.O."/>
        </authorList>
    </citation>
    <scope>NUCLEOTIDE SEQUENCE [LARGE SCALE GENOMIC DNA]</scope>
    <source>
        <strain evidence="5 6">DS02</strain>
    </source>
</reference>
<dbReference type="InterPro" id="IPR010591">
    <property type="entry name" value="ATP11"/>
</dbReference>
<protein>
    <submittedName>
        <fullName evidence="5">Protein ATP11, mitochondrial</fullName>
    </submittedName>
</protein>
<keyword evidence="4" id="KW-0496">Mitochondrion</keyword>
<dbReference type="OrthoDB" id="16535at2759"/>
<dbReference type="RefSeq" id="XP_024663907.1">
    <property type="nucleotide sequence ID" value="XM_024808139.1"/>
</dbReference>
<accession>A0A2T0FG41</accession>
<evidence type="ECO:0000313" key="6">
    <source>
        <dbReference type="Proteomes" id="UP000238350"/>
    </source>
</evidence>
<gene>
    <name evidence="5" type="ORF">B9G98_01581</name>
</gene>
<dbReference type="GO" id="GO:0005739">
    <property type="term" value="C:mitochondrion"/>
    <property type="evidence" value="ECO:0007669"/>
    <property type="project" value="UniProtKB-SubCell"/>
</dbReference>
<evidence type="ECO:0000256" key="2">
    <source>
        <dbReference type="ARBA" id="ARBA00009116"/>
    </source>
</evidence>
<proteinExistence type="inferred from homology"/>
<dbReference type="GeneID" id="36515330"/>
<dbReference type="PANTHER" id="PTHR13126">
    <property type="entry name" value="CHAPERONE ATP11"/>
    <property type="match status" value="1"/>
</dbReference>
<keyword evidence="3" id="KW-0809">Transit peptide</keyword>
<evidence type="ECO:0000313" key="5">
    <source>
        <dbReference type="EMBL" id="PRT53961.1"/>
    </source>
</evidence>
<comment type="similarity">
    <text evidence="2">Belongs to the ATP11 family.</text>
</comment>
<keyword evidence="6" id="KW-1185">Reference proteome</keyword>